<dbReference type="InParanoid" id="A0A6I8V8W8"/>
<proteinExistence type="predicted"/>
<evidence type="ECO:0000313" key="3">
    <source>
        <dbReference type="RefSeq" id="XP_015036276.2"/>
    </source>
</evidence>
<organism evidence="2 3">
    <name type="scientific">Drosophila pseudoobscura pseudoobscura</name>
    <name type="common">Fruit fly</name>
    <dbReference type="NCBI Taxonomy" id="46245"/>
    <lineage>
        <taxon>Eukaryota</taxon>
        <taxon>Metazoa</taxon>
        <taxon>Ecdysozoa</taxon>
        <taxon>Arthropoda</taxon>
        <taxon>Hexapoda</taxon>
        <taxon>Insecta</taxon>
        <taxon>Pterygota</taxon>
        <taxon>Neoptera</taxon>
        <taxon>Endopterygota</taxon>
        <taxon>Diptera</taxon>
        <taxon>Brachycera</taxon>
        <taxon>Muscomorpha</taxon>
        <taxon>Ephydroidea</taxon>
        <taxon>Drosophilidae</taxon>
        <taxon>Drosophila</taxon>
        <taxon>Sophophora</taxon>
    </lineage>
</organism>
<dbReference type="SUPFAM" id="SSF55729">
    <property type="entry name" value="Acyl-CoA N-acyltransferases (Nat)"/>
    <property type="match status" value="1"/>
</dbReference>
<dbReference type="KEGG" id="dpo:26532338"/>
<dbReference type="PROSITE" id="PS51186">
    <property type="entry name" value="GNAT"/>
    <property type="match status" value="1"/>
</dbReference>
<dbReference type="AlphaFoldDB" id="A0A6I8V8W8"/>
<dbReference type="InterPro" id="IPR000182">
    <property type="entry name" value="GNAT_dom"/>
</dbReference>
<dbReference type="GO" id="GO:0016747">
    <property type="term" value="F:acyltransferase activity, transferring groups other than amino-acyl groups"/>
    <property type="evidence" value="ECO:0007669"/>
    <property type="project" value="InterPro"/>
</dbReference>
<keyword evidence="2" id="KW-1185">Reference proteome</keyword>
<protein>
    <submittedName>
        <fullName evidence="3">Uncharacterized protein Glyat</fullName>
    </submittedName>
</protein>
<gene>
    <name evidence="3" type="primary">Glyat</name>
</gene>
<dbReference type="ExpressionAtlas" id="A0A6I8V8W8">
    <property type="expression patterns" value="baseline"/>
</dbReference>
<sequence>MDSKLTEIPRDQWTILRDLYAGDRTNLTGYDLIEYFINWTPIDSDETIKIYTTDLDFPEHGRYILIHAVAKKAYVYLNTVKESLEELQSALCSLNLQTWHLICGYDERLKPIVEHYWAARGHPCKLVHQGTLVYHLPKSEIKKFPRTDTPSFYCRRLEPIEAGMVDKHWPYRSADSLELITGFIKNNISAGFYETGSLHGWCLRSPHGSMSNLHVLPEYRRAGVGSMIVRFIAELIAASGSEVLATVVPENEKSRKMFEKLGFHVINALYWSVMPESQMQTDE</sequence>
<dbReference type="InterPro" id="IPR016181">
    <property type="entry name" value="Acyl_CoA_acyltransferase"/>
</dbReference>
<dbReference type="RefSeq" id="XP_015036276.2">
    <property type="nucleotide sequence ID" value="XM_015180790.2"/>
</dbReference>
<feature type="domain" description="N-acetyltransferase" evidence="1">
    <location>
        <begin position="139"/>
        <end position="281"/>
    </location>
</feature>
<accession>A0A6I8V8W8</accession>
<dbReference type="Gene3D" id="3.40.630.30">
    <property type="match status" value="2"/>
</dbReference>
<dbReference type="PANTHER" id="PTHR20958">
    <property type="entry name" value="GLYCINE N-ACYLTRANSFERASE-LIKE PROTEIN"/>
    <property type="match status" value="1"/>
</dbReference>
<dbReference type="InterPro" id="IPR053225">
    <property type="entry name" value="Acyl-CoA_N-acyltransferase"/>
</dbReference>
<dbReference type="InterPro" id="IPR013653">
    <property type="entry name" value="GCN5-like_dom"/>
</dbReference>
<evidence type="ECO:0000313" key="2">
    <source>
        <dbReference type="Proteomes" id="UP000001819"/>
    </source>
</evidence>
<evidence type="ECO:0000259" key="1">
    <source>
        <dbReference type="PROSITE" id="PS51186"/>
    </source>
</evidence>
<dbReference type="CDD" id="cd04301">
    <property type="entry name" value="NAT_SF"/>
    <property type="match status" value="1"/>
</dbReference>
<reference evidence="3" key="1">
    <citation type="submission" date="2025-08" db="UniProtKB">
        <authorList>
            <consortium name="RefSeq"/>
        </authorList>
    </citation>
    <scope>IDENTIFICATION</scope>
    <source>
        <strain evidence="3">MV-25-SWS-2005</strain>
        <tissue evidence="3">Whole body</tissue>
    </source>
</reference>
<dbReference type="Proteomes" id="UP000001819">
    <property type="component" value="Chromosome 4"/>
</dbReference>
<dbReference type="Pfam" id="PF08445">
    <property type="entry name" value="FR47"/>
    <property type="match status" value="1"/>
</dbReference>
<name>A0A6I8V8W8_DROPS</name>
<dbReference type="PANTHER" id="PTHR20958:SF10">
    <property type="entry name" value="GH05617P-RELATED"/>
    <property type="match status" value="1"/>
</dbReference>